<dbReference type="GO" id="GO:0000179">
    <property type="term" value="F:rRNA (adenine-N6,N6-)-dimethyltransferase activity"/>
    <property type="evidence" value="ECO:0007669"/>
    <property type="project" value="UniProtKB-UniRule"/>
</dbReference>
<dbReference type="Proteomes" id="UP000002037">
    <property type="component" value="Unassembled WGS sequence"/>
</dbReference>
<dbReference type="InterPro" id="IPR023165">
    <property type="entry name" value="rRNA_Ade_diMease-like_C"/>
</dbReference>
<dbReference type="InterPro" id="IPR001737">
    <property type="entry name" value="KsgA/Erm"/>
</dbReference>
<dbReference type="Gene3D" id="3.40.50.150">
    <property type="entry name" value="Vaccinia Virus protein VP39"/>
    <property type="match status" value="1"/>
</dbReference>
<dbReference type="GO" id="GO:0034246">
    <property type="term" value="F:mitochondrial transcription factor activity"/>
    <property type="evidence" value="ECO:0007669"/>
    <property type="project" value="TreeGrafter"/>
</dbReference>
<protein>
    <recommendedName>
        <fullName evidence="8">rRNA adenine N(6)-methyltransferase</fullName>
        <ecNumber evidence="8">2.1.1.-</ecNumber>
    </recommendedName>
</protein>
<dbReference type="GO" id="GO:0034245">
    <property type="term" value="C:mitochondrial DNA-directed RNA polymerase complex"/>
    <property type="evidence" value="ECO:0007669"/>
    <property type="project" value="TreeGrafter"/>
</dbReference>
<dbReference type="EC" id="2.1.1.-" evidence="8"/>
<evidence type="ECO:0000256" key="7">
    <source>
        <dbReference type="PROSITE-ProRule" id="PRU01026"/>
    </source>
</evidence>
<dbReference type="PROSITE" id="PS51689">
    <property type="entry name" value="SAM_RNA_A_N6_MT"/>
    <property type="match status" value="1"/>
</dbReference>
<dbReference type="Pfam" id="PF00398">
    <property type="entry name" value="RrnaAD"/>
    <property type="match status" value="1"/>
</dbReference>
<keyword evidence="2 7" id="KW-0489">Methyltransferase</keyword>
<feature type="binding site" evidence="7">
    <location>
        <position position="154"/>
    </location>
    <ligand>
        <name>S-adenosyl-L-methionine</name>
        <dbReference type="ChEBI" id="CHEBI:59789"/>
    </ligand>
</feature>
<dbReference type="SUPFAM" id="SSF53335">
    <property type="entry name" value="S-adenosyl-L-methionine-dependent methyltransferases"/>
    <property type="match status" value="1"/>
</dbReference>
<evidence type="ECO:0000256" key="3">
    <source>
        <dbReference type="ARBA" id="ARBA00022679"/>
    </source>
</evidence>
<evidence type="ECO:0000256" key="4">
    <source>
        <dbReference type="ARBA" id="ARBA00022691"/>
    </source>
</evidence>
<dbReference type="VEuPathDB" id="FungiDB:CTRG_01418"/>
<comment type="subcellular location">
    <subcellularLocation>
        <location evidence="1">Mitochondrion</location>
    </subcellularLocation>
</comment>
<accession>C5M6D7</accession>
<evidence type="ECO:0000313" key="9">
    <source>
        <dbReference type="EMBL" id="EER34557.1"/>
    </source>
</evidence>
<dbReference type="RefSeq" id="XP_002547112.1">
    <property type="nucleotide sequence ID" value="XM_002547066.1"/>
</dbReference>
<dbReference type="GeneID" id="8296479"/>
<organism evidence="9 10">
    <name type="scientific">Candida tropicalis (strain ATCC MYA-3404 / T1)</name>
    <name type="common">Yeast</name>
    <dbReference type="NCBI Taxonomy" id="294747"/>
    <lineage>
        <taxon>Eukaryota</taxon>
        <taxon>Fungi</taxon>
        <taxon>Dikarya</taxon>
        <taxon>Ascomycota</taxon>
        <taxon>Saccharomycotina</taxon>
        <taxon>Pichiomycetes</taxon>
        <taxon>Debaryomycetaceae</taxon>
        <taxon>Candida/Lodderomyces clade</taxon>
        <taxon>Candida</taxon>
    </lineage>
</organism>
<comment type="similarity">
    <text evidence="7 8">Belongs to the class I-like SAM-binding methyltransferase superfamily. rRNA adenine N(6)-methyltransferase family.</text>
</comment>
<sequence length="354" mass="40975">MATNFLFKPSRSFIPELKHAFEEKVRFGYGRTHLRNTLACQQIIDKLNLKSNFKPGQFDIVDANPGYGLFSSMLNYELQPRNHILIENKERCCIAWKKIIDHLDSLGYNHNLKLYEKDPYEWQTYTDLIQKDNLINPVKKSFDKLNDELLIIANWSGDKDESTIAQWIGCCGDRNWLMKYGKVKMIIFMPLPTARKFVALAGYKKRKRTGLKVDMFTESKLIAFSDVNIPCGNEFDPRVLVRDQPIPIEKQSSIRNDEFAVVEFSPGKLTSEMISNVDHLLSPIFLGHKTLRESIPIFAPGAEYMYKFLPDSTLNKTPYELEPKDILLLSEAYEKWPFKPTVEELYDIDLTSPA</sequence>
<evidence type="ECO:0000256" key="2">
    <source>
        <dbReference type="ARBA" id="ARBA00022603"/>
    </source>
</evidence>
<dbReference type="KEGG" id="ctp:CTRG_01418"/>
<dbReference type="InterPro" id="IPR029063">
    <property type="entry name" value="SAM-dependent_MTases_sf"/>
</dbReference>
<reference evidence="9 10" key="1">
    <citation type="journal article" date="2009" name="Nature">
        <title>Evolution of pathogenicity and sexual reproduction in eight Candida genomes.</title>
        <authorList>
            <person name="Butler G."/>
            <person name="Rasmussen M.D."/>
            <person name="Lin M.F."/>
            <person name="Santos M.A."/>
            <person name="Sakthikumar S."/>
            <person name="Munro C.A."/>
            <person name="Rheinbay E."/>
            <person name="Grabherr M."/>
            <person name="Forche A."/>
            <person name="Reedy J.L."/>
            <person name="Agrafioti I."/>
            <person name="Arnaud M.B."/>
            <person name="Bates S."/>
            <person name="Brown A.J."/>
            <person name="Brunke S."/>
            <person name="Costanzo M.C."/>
            <person name="Fitzpatrick D.A."/>
            <person name="de Groot P.W."/>
            <person name="Harris D."/>
            <person name="Hoyer L.L."/>
            <person name="Hube B."/>
            <person name="Klis F.M."/>
            <person name="Kodira C."/>
            <person name="Lennard N."/>
            <person name="Logue M.E."/>
            <person name="Martin R."/>
            <person name="Neiman A.M."/>
            <person name="Nikolaou E."/>
            <person name="Quail M.A."/>
            <person name="Quinn J."/>
            <person name="Santos M.C."/>
            <person name="Schmitzberger F.F."/>
            <person name="Sherlock G."/>
            <person name="Shah P."/>
            <person name="Silverstein K.A."/>
            <person name="Skrzypek M.S."/>
            <person name="Soll D."/>
            <person name="Staggs R."/>
            <person name="Stansfield I."/>
            <person name="Stumpf M.P."/>
            <person name="Sudbery P.E."/>
            <person name="Srikantha T."/>
            <person name="Zeng Q."/>
            <person name="Berman J."/>
            <person name="Berriman M."/>
            <person name="Heitman J."/>
            <person name="Gow N.A."/>
            <person name="Lorenz M.C."/>
            <person name="Birren B.W."/>
            <person name="Kellis M."/>
            <person name="Cuomo C.A."/>
        </authorList>
    </citation>
    <scope>NUCLEOTIDE SEQUENCE [LARGE SCALE GENOMIC DNA]</scope>
    <source>
        <strain evidence="10">ATCC MYA-3404 / T1</strain>
    </source>
</reference>
<comment type="function">
    <text evidence="6">Mitochondrial transcription factor that confers selective promoter recognition on the core subunit of the yeast mitochondrial RNA polymerase. Interacts with DNA in a non-specific manner.</text>
</comment>
<dbReference type="AlphaFoldDB" id="C5M6D7"/>
<gene>
    <name evidence="9" type="ORF">CTRG_01418</name>
</gene>
<dbReference type="GO" id="GO:0005759">
    <property type="term" value="C:mitochondrial matrix"/>
    <property type="evidence" value="ECO:0007669"/>
    <property type="project" value="TreeGrafter"/>
</dbReference>
<dbReference type="EMBL" id="GG692396">
    <property type="protein sequence ID" value="EER34557.1"/>
    <property type="molecule type" value="Genomic_DNA"/>
</dbReference>
<dbReference type="GO" id="GO:0003723">
    <property type="term" value="F:RNA binding"/>
    <property type="evidence" value="ECO:0007669"/>
    <property type="project" value="UniProtKB-UniRule"/>
</dbReference>
<dbReference type="eggNOG" id="ENOG502QY7G">
    <property type="taxonomic scope" value="Eukaryota"/>
</dbReference>
<evidence type="ECO:0000313" key="10">
    <source>
        <dbReference type="Proteomes" id="UP000002037"/>
    </source>
</evidence>
<name>C5M6D7_CANTT</name>
<dbReference type="PANTHER" id="PTHR11727">
    <property type="entry name" value="DIMETHYLADENOSINE TRANSFERASE"/>
    <property type="match status" value="1"/>
</dbReference>
<keyword evidence="3 7" id="KW-0808">Transferase</keyword>
<keyword evidence="10" id="KW-1185">Reference proteome</keyword>
<evidence type="ECO:0000256" key="1">
    <source>
        <dbReference type="ARBA" id="ARBA00004173"/>
    </source>
</evidence>
<proteinExistence type="inferred from homology"/>
<keyword evidence="5 7" id="KW-0694">RNA-binding</keyword>
<feature type="binding site" evidence="7">
    <location>
        <position position="34"/>
    </location>
    <ligand>
        <name>S-adenosyl-L-methionine</name>
        <dbReference type="ChEBI" id="CHEBI:59789"/>
    </ligand>
</feature>
<keyword evidence="8" id="KW-0698">rRNA processing</keyword>
<evidence type="ECO:0000256" key="6">
    <source>
        <dbReference type="ARBA" id="ARBA00024915"/>
    </source>
</evidence>
<dbReference type="HOGENOM" id="CLU_034228_0_0_1"/>
<dbReference type="Gene3D" id="1.10.8.100">
    <property type="entry name" value="Ribosomal RNA adenine dimethylase-like, domain 2"/>
    <property type="match status" value="1"/>
</dbReference>
<dbReference type="GO" id="GO:0006391">
    <property type="term" value="P:transcription initiation at mitochondrial promoter"/>
    <property type="evidence" value="ECO:0007669"/>
    <property type="project" value="TreeGrafter"/>
</dbReference>
<comment type="caution">
    <text evidence="7">Lacks conserved residue(s) required for the propagation of feature annotation.</text>
</comment>
<dbReference type="OrthoDB" id="16079at2759"/>
<evidence type="ECO:0000256" key="5">
    <source>
        <dbReference type="ARBA" id="ARBA00022884"/>
    </source>
</evidence>
<feature type="binding site" evidence="7">
    <location>
        <position position="87"/>
    </location>
    <ligand>
        <name>S-adenosyl-L-methionine</name>
        <dbReference type="ChEBI" id="CHEBI:59789"/>
    </ligand>
</feature>
<dbReference type="PANTHER" id="PTHR11727:SF17">
    <property type="entry name" value="DIMETHYLADENOSINE TRANSFERASE 1, MITOCHONDRIAL"/>
    <property type="match status" value="1"/>
</dbReference>
<evidence type="ECO:0000256" key="8">
    <source>
        <dbReference type="RuleBase" id="RU362106"/>
    </source>
</evidence>
<feature type="binding site" evidence="7">
    <location>
        <position position="118"/>
    </location>
    <ligand>
        <name>S-adenosyl-L-methionine</name>
        <dbReference type="ChEBI" id="CHEBI:59789"/>
    </ligand>
</feature>
<keyword evidence="4 7" id="KW-0949">S-adenosyl-L-methionine</keyword>